<feature type="domain" description="D-isomer specific 2-hydroxyacid dehydrogenase NAD-binding" evidence="6">
    <location>
        <begin position="111"/>
        <end position="292"/>
    </location>
</feature>
<dbReference type="InterPro" id="IPR006139">
    <property type="entry name" value="D-isomer_2_OHA_DH_cat_dom"/>
</dbReference>
<evidence type="ECO:0000256" key="3">
    <source>
        <dbReference type="ARBA" id="ARBA00023027"/>
    </source>
</evidence>
<sequence length="330" mass="35943">MKIAVLDDYQDCIRHLDCFKLLDGHEVKVFNNSARGLGQLAIRLADFEALVLIRERSSFSKALLQKLPKLKLISQTGKVSGHIDVEAATAAGIAIVEGVGDPTAPAELTWALIMAASRRIPRYVSNLQEGQWQSVSALPQNNVLGTVLKGRTLAIWGYGKIGRMIAGYGKAFGMRVLVWGRDASRAAAIADGYQAAESKQQFFAEADVLTLHLRLNDATRGIVQAADLALMKPSAIFVNTSRAELVAEDALLPALQQGRPGYAALDVYETEPLTPDSPLLRMENVLASPHLGYVEKDSYELYFRAAFQNVVEFAKGTPKNVLNPDALLPK</sequence>
<keyword evidence="8" id="KW-1185">Reference proteome</keyword>
<evidence type="ECO:0000313" key="7">
    <source>
        <dbReference type="EMBL" id="AIY44146.1"/>
    </source>
</evidence>
<dbReference type="GO" id="GO:0004617">
    <property type="term" value="F:phosphoglycerate dehydrogenase activity"/>
    <property type="evidence" value="ECO:0007669"/>
    <property type="project" value="UniProtKB-EC"/>
</dbReference>
<dbReference type="AlphaFoldDB" id="A0A0A1FHU0"/>
<dbReference type="STRING" id="279058.LT85_4988"/>
<dbReference type="Proteomes" id="UP000030302">
    <property type="component" value="Chromosome"/>
</dbReference>
<name>A0A0A1FHU0_9BURK</name>
<evidence type="ECO:0000259" key="5">
    <source>
        <dbReference type="Pfam" id="PF00389"/>
    </source>
</evidence>
<accession>A0A0A1FHU0</accession>
<dbReference type="CDD" id="cd12169">
    <property type="entry name" value="PGDH_like_1"/>
    <property type="match status" value="1"/>
</dbReference>
<keyword evidence="2 4" id="KW-0560">Oxidoreductase</keyword>
<dbReference type="InterPro" id="IPR036291">
    <property type="entry name" value="NAD(P)-bd_dom_sf"/>
</dbReference>
<dbReference type="HOGENOM" id="CLU_019796_1_3_4"/>
<dbReference type="EMBL" id="CP009962">
    <property type="protein sequence ID" value="AIY44146.1"/>
    <property type="molecule type" value="Genomic_DNA"/>
</dbReference>
<dbReference type="PANTHER" id="PTHR42789:SF1">
    <property type="entry name" value="D-ISOMER SPECIFIC 2-HYDROXYACID DEHYDROGENASE FAMILY PROTEIN (AFU_ORTHOLOGUE AFUA_6G10090)"/>
    <property type="match status" value="1"/>
</dbReference>
<dbReference type="Pfam" id="PF02826">
    <property type="entry name" value="2-Hacid_dh_C"/>
    <property type="match status" value="1"/>
</dbReference>
<dbReference type="PANTHER" id="PTHR42789">
    <property type="entry name" value="D-ISOMER SPECIFIC 2-HYDROXYACID DEHYDROGENASE FAMILY PROTEIN (AFU_ORTHOLOGUE AFUA_6G10090)"/>
    <property type="match status" value="1"/>
</dbReference>
<proteinExistence type="inferred from homology"/>
<evidence type="ECO:0000256" key="2">
    <source>
        <dbReference type="ARBA" id="ARBA00023002"/>
    </source>
</evidence>
<dbReference type="InterPro" id="IPR050857">
    <property type="entry name" value="D-2-hydroxyacid_DH"/>
</dbReference>
<protein>
    <submittedName>
        <fullName evidence="7">D-3-phosphoglycerate dehydrogenase</fullName>
        <ecNumber evidence="7">1.1.1.95</ecNumber>
    </submittedName>
</protein>
<dbReference type="RefSeq" id="WP_038494387.1">
    <property type="nucleotide sequence ID" value="NZ_CP009962.1"/>
</dbReference>
<evidence type="ECO:0000256" key="4">
    <source>
        <dbReference type="RuleBase" id="RU003719"/>
    </source>
</evidence>
<evidence type="ECO:0000259" key="6">
    <source>
        <dbReference type="Pfam" id="PF02826"/>
    </source>
</evidence>
<dbReference type="SUPFAM" id="SSF51735">
    <property type="entry name" value="NAD(P)-binding Rossmann-fold domains"/>
    <property type="match status" value="1"/>
</dbReference>
<dbReference type="InterPro" id="IPR006140">
    <property type="entry name" value="D-isomer_DH_NAD-bd"/>
</dbReference>
<keyword evidence="3" id="KW-0520">NAD</keyword>
<comment type="similarity">
    <text evidence="1 4">Belongs to the D-isomer specific 2-hydroxyacid dehydrogenase family.</text>
</comment>
<evidence type="ECO:0000313" key="8">
    <source>
        <dbReference type="Proteomes" id="UP000030302"/>
    </source>
</evidence>
<gene>
    <name evidence="7" type="ORF">LT85_4988</name>
</gene>
<dbReference type="Gene3D" id="3.40.50.720">
    <property type="entry name" value="NAD(P)-binding Rossmann-like Domain"/>
    <property type="match status" value="2"/>
</dbReference>
<dbReference type="Pfam" id="PF00389">
    <property type="entry name" value="2-Hacid_dh"/>
    <property type="match status" value="1"/>
</dbReference>
<dbReference type="KEGG" id="care:LT85_4988"/>
<evidence type="ECO:0000256" key="1">
    <source>
        <dbReference type="ARBA" id="ARBA00005854"/>
    </source>
</evidence>
<reference evidence="8" key="1">
    <citation type="journal article" date="2014" name="Soil Biol. Biochem.">
        <title>Structure and function of bacterial communities in ageing soils: Insights from the Mendocino ecological staircase.</title>
        <authorList>
            <person name="Uroz S."/>
            <person name="Tech J.J."/>
            <person name="Sawaya N.A."/>
            <person name="Frey-Klett P."/>
            <person name="Leveau J.H.J."/>
        </authorList>
    </citation>
    <scope>NUCLEOTIDE SEQUENCE [LARGE SCALE GENOMIC DNA]</scope>
    <source>
        <strain evidence="8">Cal35</strain>
    </source>
</reference>
<feature type="domain" description="D-isomer specific 2-hydroxyacid dehydrogenase catalytic" evidence="5">
    <location>
        <begin position="10"/>
        <end position="323"/>
    </location>
</feature>
<dbReference type="GO" id="GO:0051287">
    <property type="term" value="F:NAD binding"/>
    <property type="evidence" value="ECO:0007669"/>
    <property type="project" value="InterPro"/>
</dbReference>
<dbReference type="EC" id="1.1.1.95" evidence="7"/>
<dbReference type="SUPFAM" id="SSF52283">
    <property type="entry name" value="Formate/glycerate dehydrogenase catalytic domain-like"/>
    <property type="match status" value="1"/>
</dbReference>
<dbReference type="OrthoDB" id="9805416at2"/>
<organism evidence="7 8">
    <name type="scientific">Collimonas arenae</name>
    <dbReference type="NCBI Taxonomy" id="279058"/>
    <lineage>
        <taxon>Bacteria</taxon>
        <taxon>Pseudomonadati</taxon>
        <taxon>Pseudomonadota</taxon>
        <taxon>Betaproteobacteria</taxon>
        <taxon>Burkholderiales</taxon>
        <taxon>Oxalobacteraceae</taxon>
        <taxon>Collimonas</taxon>
    </lineage>
</organism>